<evidence type="ECO:0000313" key="3">
    <source>
        <dbReference type="EMBL" id="EIM31111.1"/>
    </source>
</evidence>
<dbReference type="PATRIC" id="fig|864069.3.peg.102"/>
<feature type="domain" description="Peptidoglycan binding-like" evidence="2">
    <location>
        <begin position="345"/>
        <end position="393"/>
    </location>
</feature>
<gene>
    <name evidence="3" type="ORF">MicloDRAFT_00000990</name>
</gene>
<keyword evidence="4" id="KW-1185">Reference proteome</keyword>
<dbReference type="InterPro" id="IPR002477">
    <property type="entry name" value="Peptidoglycan-bd-like"/>
</dbReference>
<evidence type="ECO:0000259" key="2">
    <source>
        <dbReference type="Pfam" id="PF01471"/>
    </source>
</evidence>
<dbReference type="InterPro" id="IPR036366">
    <property type="entry name" value="PGBDSf"/>
</dbReference>
<sequence precursor="true">MSFTLANMSESLRDAELMKSVRLLLILTLVSFGGQARAQTTADDLSALDPDNRSWVEQTCPRSHGPSLWMSCVNRQIVALRAPGWPAVSALAPEMQKWVMQTCPVSHGPQLWRSCAERQVAALSSSLPNISDLSAEARQWIDQTCPRSHGPQLWKSCVERESAAVRRATGQSSGPQNREGRPPQASPLDNPAIATSRPPAPVQGTPAVGDGAKMQPSSPLPSNSPLMLTVRPTSSAETLRDLARLEVAVEVQLRLKERGFLKTSVIDGVWGPRSRIALRDFKVANGLPRTDEWDLPSQMALFDSMSAAAAQWYVSPDPATETEGLYRPFAPAIGMALHPLNPSDANLIQARLSELGYYRYQPEGIWGLVSRSALQDFKAANGLSDDDVWDSSVEASLRQARPTPASDTPFGEWSVVGTSCSAEMNPQKMVVSAKGVVVGSMICELQERFVRSNTDWSGHALCHLNGRDLASKISLRVTGQRLIDRSIVGTSTIVPTSFDRCS</sequence>
<reference evidence="3 4" key="1">
    <citation type="submission" date="2012-02" db="EMBL/GenBank/DDBJ databases">
        <title>Improved High-Quality Draft sequence of Microvirga sp. WSM3557.</title>
        <authorList>
            <consortium name="US DOE Joint Genome Institute"/>
            <person name="Lucas S."/>
            <person name="Han J."/>
            <person name="Lapidus A."/>
            <person name="Cheng J.-F."/>
            <person name="Goodwin L."/>
            <person name="Pitluck S."/>
            <person name="Peters L."/>
            <person name="Zhang X."/>
            <person name="Detter J.C."/>
            <person name="Han C."/>
            <person name="Tapia R."/>
            <person name="Land M."/>
            <person name="Hauser L."/>
            <person name="Kyrpides N."/>
            <person name="Ivanova N."/>
            <person name="Pagani I."/>
            <person name="Brau L."/>
            <person name="Yates R."/>
            <person name="O'Hara G."/>
            <person name="Rui T."/>
            <person name="Howieson J."/>
            <person name="Reeve W."/>
            <person name="Woyke T."/>
        </authorList>
    </citation>
    <scope>NUCLEOTIDE SEQUENCE [LARGE SCALE GENOMIC DNA]</scope>
    <source>
        <strain evidence="3 4">WSM3557</strain>
    </source>
</reference>
<accession>I4Z4G9</accession>
<dbReference type="Proteomes" id="UP000003947">
    <property type="component" value="Unassembled WGS sequence"/>
</dbReference>
<dbReference type="SUPFAM" id="SSF47090">
    <property type="entry name" value="PGBD-like"/>
    <property type="match status" value="2"/>
</dbReference>
<protein>
    <submittedName>
        <fullName evidence="3">Putative peptidoglycan-binding domain-containing protein</fullName>
    </submittedName>
</protein>
<dbReference type="AlphaFoldDB" id="I4Z4G9"/>
<feature type="compositionally biased region" description="Low complexity" evidence="1">
    <location>
        <begin position="216"/>
        <end position="226"/>
    </location>
</feature>
<organism evidence="3 4">
    <name type="scientific">Microvirga lotononidis</name>
    <dbReference type="NCBI Taxonomy" id="864069"/>
    <lineage>
        <taxon>Bacteria</taxon>
        <taxon>Pseudomonadati</taxon>
        <taxon>Pseudomonadota</taxon>
        <taxon>Alphaproteobacteria</taxon>
        <taxon>Hyphomicrobiales</taxon>
        <taxon>Methylobacteriaceae</taxon>
        <taxon>Microvirga</taxon>
    </lineage>
</organism>
<dbReference type="HOGENOM" id="CLU_542696_0_0_5"/>
<proteinExistence type="predicted"/>
<feature type="region of interest" description="Disordered" evidence="1">
    <location>
        <begin position="164"/>
        <end position="226"/>
    </location>
</feature>
<dbReference type="STRING" id="864069.MicloDRAFT_00000990"/>
<dbReference type="InterPro" id="IPR036365">
    <property type="entry name" value="PGBD-like_sf"/>
</dbReference>
<evidence type="ECO:0000313" key="4">
    <source>
        <dbReference type="Proteomes" id="UP000003947"/>
    </source>
</evidence>
<dbReference type="Pfam" id="PF01471">
    <property type="entry name" value="PG_binding_1"/>
    <property type="match status" value="1"/>
</dbReference>
<evidence type="ECO:0000256" key="1">
    <source>
        <dbReference type="SAM" id="MobiDB-lite"/>
    </source>
</evidence>
<dbReference type="Gene3D" id="1.10.101.10">
    <property type="entry name" value="PGBD-like superfamily/PGBD"/>
    <property type="match status" value="1"/>
</dbReference>
<name>I4Z4G9_9HYPH</name>
<dbReference type="EMBL" id="JH660633">
    <property type="protein sequence ID" value="EIM31111.1"/>
    <property type="molecule type" value="Genomic_DNA"/>
</dbReference>